<accession>A0A6G1HSZ4</accession>
<dbReference type="OrthoDB" id="427456at2759"/>
<organism evidence="17 18">
    <name type="scientific">Trichodelitschia bisporula</name>
    <dbReference type="NCBI Taxonomy" id="703511"/>
    <lineage>
        <taxon>Eukaryota</taxon>
        <taxon>Fungi</taxon>
        <taxon>Dikarya</taxon>
        <taxon>Ascomycota</taxon>
        <taxon>Pezizomycotina</taxon>
        <taxon>Dothideomycetes</taxon>
        <taxon>Dothideomycetes incertae sedis</taxon>
        <taxon>Phaeotrichales</taxon>
        <taxon>Phaeotrichaceae</taxon>
        <taxon>Trichodelitschia</taxon>
    </lineage>
</organism>
<feature type="coiled-coil region" evidence="13">
    <location>
        <begin position="158"/>
        <end position="185"/>
    </location>
</feature>
<dbReference type="Pfam" id="PF00520">
    <property type="entry name" value="Ion_trans"/>
    <property type="match status" value="1"/>
</dbReference>
<dbReference type="EMBL" id="ML996698">
    <property type="protein sequence ID" value="KAF2399122.1"/>
    <property type="molecule type" value="Genomic_DNA"/>
</dbReference>
<feature type="compositionally biased region" description="Polar residues" evidence="14">
    <location>
        <begin position="197"/>
        <end position="210"/>
    </location>
</feature>
<evidence type="ECO:0000256" key="1">
    <source>
        <dbReference type="ARBA" id="ARBA00004651"/>
    </source>
</evidence>
<dbReference type="PANTHER" id="PTHR46480:SF1">
    <property type="entry name" value="VOLTAGE-GATED HYDROGEN CHANNEL 1"/>
    <property type="match status" value="1"/>
</dbReference>
<gene>
    <name evidence="17" type="ORF">EJ06DRAFT_531444</name>
</gene>
<evidence type="ECO:0000256" key="3">
    <source>
        <dbReference type="ARBA" id="ARBA00022448"/>
    </source>
</evidence>
<dbReference type="Gene3D" id="1.20.120.350">
    <property type="entry name" value="Voltage-gated potassium channels. Chain C"/>
    <property type="match status" value="1"/>
</dbReference>
<keyword evidence="4" id="KW-1003">Cell membrane</keyword>
<name>A0A6G1HSZ4_9PEZI</name>
<evidence type="ECO:0000256" key="14">
    <source>
        <dbReference type="SAM" id="MobiDB-lite"/>
    </source>
</evidence>
<keyword evidence="18" id="KW-1185">Reference proteome</keyword>
<protein>
    <recommendedName>
        <fullName evidence="2">Voltage-gated hydrogen channel 1</fullName>
    </recommendedName>
    <alternativeName>
        <fullName evidence="12">Hydrogen voltage-gated channel 1</fullName>
    </alternativeName>
</protein>
<dbReference type="GO" id="GO:0034702">
    <property type="term" value="C:monoatomic ion channel complex"/>
    <property type="evidence" value="ECO:0007669"/>
    <property type="project" value="UniProtKB-KW"/>
</dbReference>
<dbReference type="GO" id="GO:0005886">
    <property type="term" value="C:plasma membrane"/>
    <property type="evidence" value="ECO:0007669"/>
    <property type="project" value="UniProtKB-SubCell"/>
</dbReference>
<evidence type="ECO:0000256" key="6">
    <source>
        <dbReference type="ARBA" id="ARBA00022882"/>
    </source>
</evidence>
<evidence type="ECO:0000313" key="18">
    <source>
        <dbReference type="Proteomes" id="UP000799640"/>
    </source>
</evidence>
<evidence type="ECO:0000313" key="17">
    <source>
        <dbReference type="EMBL" id="KAF2399122.1"/>
    </source>
</evidence>
<evidence type="ECO:0000256" key="11">
    <source>
        <dbReference type="ARBA" id="ARBA00023303"/>
    </source>
</evidence>
<evidence type="ECO:0000256" key="9">
    <source>
        <dbReference type="ARBA" id="ARBA00023065"/>
    </source>
</evidence>
<evidence type="ECO:0000256" key="10">
    <source>
        <dbReference type="ARBA" id="ARBA00023136"/>
    </source>
</evidence>
<evidence type="ECO:0000256" key="7">
    <source>
        <dbReference type="ARBA" id="ARBA00022989"/>
    </source>
</evidence>
<evidence type="ECO:0000256" key="5">
    <source>
        <dbReference type="ARBA" id="ARBA00022692"/>
    </source>
</evidence>
<comment type="subcellular location">
    <subcellularLocation>
        <location evidence="1">Cell membrane</location>
        <topology evidence="1">Multi-pass membrane protein</topology>
    </subcellularLocation>
</comment>
<evidence type="ECO:0000256" key="4">
    <source>
        <dbReference type="ARBA" id="ARBA00022475"/>
    </source>
</evidence>
<dbReference type="Proteomes" id="UP000799640">
    <property type="component" value="Unassembled WGS sequence"/>
</dbReference>
<dbReference type="GO" id="GO:0030171">
    <property type="term" value="F:voltage-gated proton channel activity"/>
    <property type="evidence" value="ECO:0007669"/>
    <property type="project" value="InterPro"/>
</dbReference>
<dbReference type="InterPro" id="IPR027359">
    <property type="entry name" value="Volt_channel_dom_sf"/>
</dbReference>
<keyword evidence="7 15" id="KW-1133">Transmembrane helix</keyword>
<keyword evidence="6" id="KW-0851">Voltage-gated channel</keyword>
<keyword evidence="5 15" id="KW-0812">Transmembrane</keyword>
<feature type="transmembrane region" description="Helical" evidence="15">
    <location>
        <begin position="42"/>
        <end position="61"/>
    </location>
</feature>
<evidence type="ECO:0000259" key="16">
    <source>
        <dbReference type="Pfam" id="PF00520"/>
    </source>
</evidence>
<evidence type="ECO:0000256" key="2">
    <source>
        <dbReference type="ARBA" id="ARBA00015897"/>
    </source>
</evidence>
<reference evidence="17" key="1">
    <citation type="journal article" date="2020" name="Stud. Mycol.">
        <title>101 Dothideomycetes genomes: a test case for predicting lifestyles and emergence of pathogens.</title>
        <authorList>
            <person name="Haridas S."/>
            <person name="Albert R."/>
            <person name="Binder M."/>
            <person name="Bloem J."/>
            <person name="Labutti K."/>
            <person name="Salamov A."/>
            <person name="Andreopoulos B."/>
            <person name="Baker S."/>
            <person name="Barry K."/>
            <person name="Bills G."/>
            <person name="Bluhm B."/>
            <person name="Cannon C."/>
            <person name="Castanera R."/>
            <person name="Culley D."/>
            <person name="Daum C."/>
            <person name="Ezra D."/>
            <person name="Gonzalez J."/>
            <person name="Henrissat B."/>
            <person name="Kuo A."/>
            <person name="Liang C."/>
            <person name="Lipzen A."/>
            <person name="Lutzoni F."/>
            <person name="Magnuson J."/>
            <person name="Mondo S."/>
            <person name="Nolan M."/>
            <person name="Ohm R."/>
            <person name="Pangilinan J."/>
            <person name="Park H.-J."/>
            <person name="Ramirez L."/>
            <person name="Alfaro M."/>
            <person name="Sun H."/>
            <person name="Tritt A."/>
            <person name="Yoshinaga Y."/>
            <person name="Zwiers L.-H."/>
            <person name="Turgeon B."/>
            <person name="Goodwin S."/>
            <person name="Spatafora J."/>
            <person name="Crous P."/>
            <person name="Grigoriev I."/>
        </authorList>
    </citation>
    <scope>NUCLEOTIDE SEQUENCE</scope>
    <source>
        <strain evidence="17">CBS 262.69</strain>
    </source>
</reference>
<feature type="domain" description="Ion transport" evidence="16">
    <location>
        <begin position="41"/>
        <end position="154"/>
    </location>
</feature>
<evidence type="ECO:0000256" key="8">
    <source>
        <dbReference type="ARBA" id="ARBA00023054"/>
    </source>
</evidence>
<dbReference type="PANTHER" id="PTHR46480">
    <property type="entry name" value="F20B24.22"/>
    <property type="match status" value="1"/>
</dbReference>
<keyword evidence="10 15" id="KW-0472">Membrane</keyword>
<feature type="transmembrane region" description="Helical" evidence="15">
    <location>
        <begin position="82"/>
        <end position="105"/>
    </location>
</feature>
<dbReference type="InterPro" id="IPR031846">
    <property type="entry name" value="Hvcn1"/>
</dbReference>
<keyword evidence="11" id="KW-0407">Ion channel</keyword>
<dbReference type="InterPro" id="IPR005821">
    <property type="entry name" value="Ion_trans_dom"/>
</dbReference>
<keyword evidence="9" id="KW-0406">Ion transport</keyword>
<keyword evidence="8 13" id="KW-0175">Coiled coil</keyword>
<sequence>MPFLSHPIANFKQWIQPGAHAICIPNPRERIQNVLTSKTGHYAVIMLVVLDVTCVIAEFLVQLFRCESGGKGRGWQVALDTLAATGLTISCLFVAELLVSVWAFGLSYFRSPFRCFDALVILAGLVADTTLRGLAEEVASLVIVLRLWRIIKIVEELSLGAKEQNETMQEKIEALETENARLKRELCVSRPHAESGQLHSSGQETLLTPD</sequence>
<feature type="region of interest" description="Disordered" evidence="14">
    <location>
        <begin position="190"/>
        <end position="210"/>
    </location>
</feature>
<keyword evidence="3" id="KW-0813">Transport</keyword>
<dbReference type="AlphaFoldDB" id="A0A6G1HSZ4"/>
<proteinExistence type="predicted"/>
<evidence type="ECO:0000256" key="12">
    <source>
        <dbReference type="ARBA" id="ARBA00031989"/>
    </source>
</evidence>
<evidence type="ECO:0000256" key="13">
    <source>
        <dbReference type="SAM" id="Coils"/>
    </source>
</evidence>
<evidence type="ECO:0000256" key="15">
    <source>
        <dbReference type="SAM" id="Phobius"/>
    </source>
</evidence>